<feature type="coiled-coil region" evidence="6">
    <location>
        <begin position="122"/>
        <end position="156"/>
    </location>
</feature>
<dbReference type="CTD" id="56156"/>
<dbReference type="PROSITE" id="PS50199">
    <property type="entry name" value="ZF_RANBP2_2"/>
    <property type="match status" value="1"/>
</dbReference>
<dbReference type="Pfam" id="PF15186">
    <property type="entry name" value="TEX13"/>
    <property type="match status" value="1"/>
</dbReference>
<keyword evidence="2" id="KW-0479">Metal-binding</keyword>
<dbReference type="GeneID" id="109393342"/>
<dbReference type="InterPro" id="IPR028193">
    <property type="entry name" value="TEX13A-D_N"/>
</dbReference>
<dbReference type="SUPFAM" id="SSF90209">
    <property type="entry name" value="Ran binding protein zinc finger-like"/>
    <property type="match status" value="1"/>
</dbReference>
<comment type="similarity">
    <text evidence="1">Belongs to the TEX13 family.</text>
</comment>
<dbReference type="PROSITE" id="PS01358">
    <property type="entry name" value="ZF_RANBP2_1"/>
    <property type="match status" value="1"/>
</dbReference>
<dbReference type="Proteomes" id="UP000694851">
    <property type="component" value="Unplaced"/>
</dbReference>
<dbReference type="Gene3D" id="4.10.1060.10">
    <property type="entry name" value="Zinc finger, RanBP2-type"/>
    <property type="match status" value="1"/>
</dbReference>
<evidence type="ECO:0000259" key="8">
    <source>
        <dbReference type="PROSITE" id="PS50199"/>
    </source>
</evidence>
<name>A0A8B7SYV0_HIPAR</name>
<protein>
    <submittedName>
        <fullName evidence="10">Testis-expressed sequence 13B protein</fullName>
    </submittedName>
</protein>
<accession>A0A8B7SYV0</accession>
<dbReference type="KEGG" id="hai:109393342"/>
<dbReference type="InterPro" id="IPR036443">
    <property type="entry name" value="Znf_RanBP2_sf"/>
</dbReference>
<evidence type="ECO:0000256" key="5">
    <source>
        <dbReference type="PROSITE-ProRule" id="PRU00322"/>
    </source>
</evidence>
<feature type="region of interest" description="Disordered" evidence="7">
    <location>
        <begin position="174"/>
        <end position="230"/>
    </location>
</feature>
<organism evidence="9 10">
    <name type="scientific">Hipposideros armiger</name>
    <name type="common">Great Himalayan leaf-nosed bat</name>
    <dbReference type="NCBI Taxonomy" id="186990"/>
    <lineage>
        <taxon>Eukaryota</taxon>
        <taxon>Metazoa</taxon>
        <taxon>Chordata</taxon>
        <taxon>Craniata</taxon>
        <taxon>Vertebrata</taxon>
        <taxon>Euteleostomi</taxon>
        <taxon>Mammalia</taxon>
        <taxon>Eutheria</taxon>
        <taxon>Laurasiatheria</taxon>
        <taxon>Chiroptera</taxon>
        <taxon>Yinpterochiroptera</taxon>
        <taxon>Rhinolophoidea</taxon>
        <taxon>Hipposideridae</taxon>
        <taxon>Hipposideros</taxon>
    </lineage>
</organism>
<feature type="domain" description="RanBP2-type" evidence="8">
    <location>
        <begin position="239"/>
        <end position="263"/>
    </location>
</feature>
<dbReference type="AlphaFoldDB" id="A0A8B7SYV0"/>
<dbReference type="PANTHER" id="PTHR23111">
    <property type="entry name" value="ZINC FINGER PROTEIN"/>
    <property type="match status" value="1"/>
</dbReference>
<dbReference type="SMART" id="SM00547">
    <property type="entry name" value="ZnF_RBZ"/>
    <property type="match status" value="1"/>
</dbReference>
<evidence type="ECO:0000256" key="4">
    <source>
        <dbReference type="ARBA" id="ARBA00022833"/>
    </source>
</evidence>
<evidence type="ECO:0000313" key="10">
    <source>
        <dbReference type="RefSeq" id="XP_019517979.1"/>
    </source>
</evidence>
<evidence type="ECO:0000256" key="2">
    <source>
        <dbReference type="ARBA" id="ARBA00022723"/>
    </source>
</evidence>
<keyword evidence="3 5" id="KW-0863">Zinc-finger</keyword>
<keyword evidence="6" id="KW-0175">Coiled coil</keyword>
<dbReference type="OrthoDB" id="448399at2759"/>
<dbReference type="InterPro" id="IPR001876">
    <property type="entry name" value="Znf_RanBP2"/>
</dbReference>
<dbReference type="InterPro" id="IPR049534">
    <property type="entry name" value="TEX13A/C/D_Znf"/>
</dbReference>
<dbReference type="GO" id="GO:0003729">
    <property type="term" value="F:mRNA binding"/>
    <property type="evidence" value="ECO:0007669"/>
    <property type="project" value="TreeGrafter"/>
</dbReference>
<dbReference type="RefSeq" id="XP_019517979.1">
    <property type="nucleotide sequence ID" value="XM_019662434.1"/>
</dbReference>
<evidence type="ECO:0000256" key="6">
    <source>
        <dbReference type="SAM" id="Coils"/>
    </source>
</evidence>
<evidence type="ECO:0000313" key="9">
    <source>
        <dbReference type="Proteomes" id="UP000694851"/>
    </source>
</evidence>
<dbReference type="Pfam" id="PF20864">
    <property type="entry name" value="Zn_ribbon_TEX13"/>
    <property type="match status" value="1"/>
</dbReference>
<feature type="compositionally biased region" description="Low complexity" evidence="7">
    <location>
        <begin position="174"/>
        <end position="195"/>
    </location>
</feature>
<reference evidence="10" key="1">
    <citation type="submission" date="2025-08" db="UniProtKB">
        <authorList>
            <consortium name="RefSeq"/>
        </authorList>
    </citation>
    <scope>IDENTIFICATION</scope>
    <source>
        <tissue evidence="10">Muscle</tissue>
    </source>
</reference>
<evidence type="ECO:0000256" key="7">
    <source>
        <dbReference type="SAM" id="MobiDB-lite"/>
    </source>
</evidence>
<sequence length="271" mass="30627">MALNPEDLSGGFQHYTVMAFINEKMAKHVKGPEFYLENTFLSWAEVEDKLRDILEDSGMPSEAKDACTWSCLALGMRFAHRQSQAHACRMQRLHDFNKLHKSAAQTLASNLRELSVQQDMDRKEVAYNLRLTQAKLEEVERERDMLRWKLFQAEVKLFSEQEWIKEGPGLATASETATGAGACTPPRPAAAFTATSPYSEPFDGTPRSDVGTQGKGPQEPGRGRAAEPQLQRRLPAFRMPGDWDCPWCKAVNFSQREICFRCGGEIWLQKP</sequence>
<gene>
    <name evidence="10" type="primary">TEX13B</name>
</gene>
<dbReference type="PANTHER" id="PTHR23111:SF64">
    <property type="entry name" value="TESTIS-EXPRESSED PROTEIN 13A"/>
    <property type="match status" value="1"/>
</dbReference>
<evidence type="ECO:0000256" key="1">
    <source>
        <dbReference type="ARBA" id="ARBA00008287"/>
    </source>
</evidence>
<keyword evidence="9" id="KW-1185">Reference proteome</keyword>
<evidence type="ECO:0000256" key="3">
    <source>
        <dbReference type="ARBA" id="ARBA00022771"/>
    </source>
</evidence>
<keyword evidence="4" id="KW-0862">Zinc</keyword>
<dbReference type="GO" id="GO:0008270">
    <property type="term" value="F:zinc ion binding"/>
    <property type="evidence" value="ECO:0007669"/>
    <property type="project" value="UniProtKB-KW"/>
</dbReference>
<proteinExistence type="inferred from homology"/>